<organism evidence="1">
    <name type="scientific">Secalivirus</name>
    <dbReference type="NCBI Taxonomy" id="1224520"/>
    <lineage>
        <taxon>Viruses</taxon>
        <taxon>Riboviria</taxon>
        <taxon>Orthornavirae</taxon>
        <taxon>Pisuviricota</taxon>
        <taxon>Pisoniviricetes</taxon>
        <taxon>Picornavirales</taxon>
        <taxon>Caliciviridae</taxon>
    </lineage>
</organism>
<reference evidence="1" key="1">
    <citation type="journal article" date="2012" name="J. Virol.">
        <title>High variety of known and new RNA and DNA viruses of diverse origins in untreated sewage.</title>
        <authorList>
            <person name="Ng T.F."/>
            <person name="Marine R."/>
            <person name="Wang C."/>
            <person name="Simmonds P."/>
            <person name="Kapusinszky B."/>
            <person name="Bodhidatta L."/>
            <person name="Oderinde B.S."/>
            <person name="Wommack K.E."/>
            <person name="Delwart E."/>
        </authorList>
    </citation>
    <scope>NUCLEOTIDE SEQUENCE</scope>
    <source>
        <strain evidence="1">SecaliV</strain>
    </source>
</reference>
<proteinExistence type="predicted"/>
<sequence>MRMRCSCIFFFCITCAFTQQRKSTYAIYISMAFLVPLIHNNYGDVTAFFDLLVVENMPIYDAMSIIHCAPSENGNIFFVEPQYTHPIRDTLECMDISFKFDDRMRYLISYFVPYFLGAENMEETYCIRTHQEVFNRLSQISFFGNLINHIILRNEYHHQYSGDLYEVLYCEMALVFEDYVLAKSTFANFYFPWAHTAEIVIEPIRPSHKIQEILQSVPKFILLQLLYAAYDDLFNLFVRSFKSRRVICYLQQRFYYVLHTHDFPYFIHPEYECSQEFGSIHKNAQSLPDEVRFAFPTLKLLAAIAITRPKLHIIPANARRMHTSHKCLRDTSDITSSQLCSLRFHRRSEAVPVFLFYHVSHLAPNTIDPFYVKTEFLYYNLFSADNNNFERHYCSYGRRDNAPTIHCSTRTPERRKHGKLVTLFRDLNVDDSGLYLATKYRLSTSHLSKHYPRVLSIYNPRCLCDNAVRSRRRII</sequence>
<protein>
    <submittedName>
        <fullName evidence="1">ORF3</fullName>
    </submittedName>
</protein>
<name>J7LG50_9CALI</name>
<reference evidence="1" key="2">
    <citation type="submission" date="2012-04" db="EMBL/GenBank/DDBJ databases">
        <authorList>
            <person name="Kim Y.-H."/>
            <person name="Lee H.-S."/>
            <person name="Kwak S.-S."/>
        </authorList>
    </citation>
    <scope>NUCLEOTIDE SEQUENCE</scope>
    <source>
        <strain evidence="1">SecaliV</strain>
    </source>
</reference>
<dbReference type="EMBL" id="JQ898339">
    <property type="protein sequence ID" value="AFR11845.1"/>
    <property type="molecule type" value="Genomic_RNA"/>
</dbReference>
<accession>J7LG50</accession>
<evidence type="ECO:0000313" key="1">
    <source>
        <dbReference type="EMBL" id="AFR11845.1"/>
    </source>
</evidence>